<feature type="transmembrane region" description="Helical" evidence="8">
    <location>
        <begin position="12"/>
        <end position="35"/>
    </location>
</feature>
<feature type="transmembrane region" description="Helical" evidence="8">
    <location>
        <begin position="348"/>
        <end position="370"/>
    </location>
</feature>
<accession>A0A1X7AP50</accession>
<dbReference type="EMBL" id="FWPT01000009">
    <property type="protein sequence ID" value="SMA49902.1"/>
    <property type="molecule type" value="Genomic_DNA"/>
</dbReference>
<gene>
    <name evidence="10" type="primary">amt</name>
    <name evidence="10" type="ORF">EHSB41UT_03693</name>
</gene>
<sequence length="402" mass="43507">MFEGVVHGNVAFMVVATVLVFFMTPGLAFFYGGLVEKKHSLTIMLQIFIAIGIVTLMWIFGGFSMVFGNSFFGVVGNPLQYMGFKDIVFQVNSRYGLTIPFLMFFMYQLMFAIITLPLMTGCIVNRITIGAWLKFLVIWMIIVYFPVAHWVWGNGFLSRMGFVDFAGGTVIHVTAAFSGLATLWVLGPRKVITGKGPFNMGLVAIGAGILLFGWFGFNAGGTLAAAGTTAIVFTNTGVASASGMIVWSLMVYRENGYFSFLDPLIGAVAGLATITPASGYVTPGSALLIGALAGLVCFYAIKIPRKRGWDDVLDVWGVHGVGGFLGTIMIGLLANSLVNHTSAGLDQFLVQLFGACFVAVYSMLVSYCLMRVMDKSSNIRVTTEQIEEGLDKALFKETYGND</sequence>
<dbReference type="InterPro" id="IPR001905">
    <property type="entry name" value="Ammonium_transpt"/>
</dbReference>
<comment type="similarity">
    <text evidence="2 8">Belongs to the ammonia transporter channel (TC 1.A.11.2) family.</text>
</comment>
<keyword evidence="7 8" id="KW-0924">Ammonia transport</keyword>
<dbReference type="RefSeq" id="WP_087112348.1">
    <property type="nucleotide sequence ID" value="NZ_CBCSCN010000011.1"/>
</dbReference>
<dbReference type="InterPro" id="IPR029020">
    <property type="entry name" value="Ammonium/urea_transptr"/>
</dbReference>
<keyword evidence="3 8" id="KW-0813">Transport</keyword>
<keyword evidence="5 8" id="KW-1133">Transmembrane helix</keyword>
<dbReference type="OrthoDB" id="9816034at2"/>
<keyword evidence="4 8" id="KW-0812">Transmembrane</keyword>
<feature type="transmembrane region" description="Helical" evidence="8">
    <location>
        <begin position="256"/>
        <end position="274"/>
    </location>
</feature>
<organism evidence="10 11">
    <name type="scientific">Parendozoicomonas haliclonae</name>
    <dbReference type="NCBI Taxonomy" id="1960125"/>
    <lineage>
        <taxon>Bacteria</taxon>
        <taxon>Pseudomonadati</taxon>
        <taxon>Pseudomonadota</taxon>
        <taxon>Gammaproteobacteria</taxon>
        <taxon>Oceanospirillales</taxon>
        <taxon>Endozoicomonadaceae</taxon>
        <taxon>Parendozoicomonas</taxon>
    </lineage>
</organism>
<evidence type="ECO:0000256" key="8">
    <source>
        <dbReference type="RuleBase" id="RU362002"/>
    </source>
</evidence>
<dbReference type="Proteomes" id="UP000196573">
    <property type="component" value="Unassembled WGS sequence"/>
</dbReference>
<dbReference type="PANTHER" id="PTHR43029">
    <property type="entry name" value="AMMONIUM TRANSPORTER MEP2"/>
    <property type="match status" value="1"/>
</dbReference>
<feature type="transmembrane region" description="Helical" evidence="8">
    <location>
        <begin position="313"/>
        <end position="336"/>
    </location>
</feature>
<proteinExistence type="inferred from homology"/>
<evidence type="ECO:0000256" key="7">
    <source>
        <dbReference type="ARBA" id="ARBA00023177"/>
    </source>
</evidence>
<dbReference type="AlphaFoldDB" id="A0A1X7AP50"/>
<dbReference type="NCBIfam" id="TIGR00836">
    <property type="entry name" value="amt"/>
    <property type="match status" value="1"/>
</dbReference>
<keyword evidence="11" id="KW-1185">Reference proteome</keyword>
<evidence type="ECO:0000256" key="1">
    <source>
        <dbReference type="ARBA" id="ARBA00004141"/>
    </source>
</evidence>
<evidence type="ECO:0000313" key="10">
    <source>
        <dbReference type="EMBL" id="SMA49902.1"/>
    </source>
</evidence>
<evidence type="ECO:0000256" key="6">
    <source>
        <dbReference type="ARBA" id="ARBA00023136"/>
    </source>
</evidence>
<dbReference type="SUPFAM" id="SSF111352">
    <property type="entry name" value="Ammonium transporter"/>
    <property type="match status" value="1"/>
</dbReference>
<comment type="subcellular location">
    <subcellularLocation>
        <location evidence="8">Cell membrane</location>
        <topology evidence="8">Multi-pass membrane protein</topology>
    </subcellularLocation>
    <subcellularLocation>
        <location evidence="1">Membrane</location>
        <topology evidence="1">Multi-pass membrane protein</topology>
    </subcellularLocation>
</comment>
<dbReference type="PANTHER" id="PTHR43029:SF10">
    <property type="entry name" value="AMMONIUM TRANSPORTER MEP2"/>
    <property type="match status" value="1"/>
</dbReference>
<keyword evidence="6 8" id="KW-0472">Membrane</keyword>
<dbReference type="GO" id="GO:0005886">
    <property type="term" value="C:plasma membrane"/>
    <property type="evidence" value="ECO:0007669"/>
    <property type="project" value="UniProtKB-SubCell"/>
</dbReference>
<feature type="transmembrane region" description="Helical" evidence="8">
    <location>
        <begin position="223"/>
        <end position="249"/>
    </location>
</feature>
<feature type="transmembrane region" description="Helical" evidence="8">
    <location>
        <begin position="280"/>
        <end position="301"/>
    </location>
</feature>
<dbReference type="Gene3D" id="1.10.3430.10">
    <property type="entry name" value="Ammonium transporter AmtB like domains"/>
    <property type="match status" value="1"/>
</dbReference>
<name>A0A1X7AP50_9GAMM</name>
<feature type="transmembrane region" description="Helical" evidence="8">
    <location>
        <begin position="198"/>
        <end position="217"/>
    </location>
</feature>
<reference evidence="10 11" key="1">
    <citation type="submission" date="2017-03" db="EMBL/GenBank/DDBJ databases">
        <authorList>
            <person name="Afonso C.L."/>
            <person name="Miller P.J."/>
            <person name="Scott M.A."/>
            <person name="Spackman E."/>
            <person name="Goraichik I."/>
            <person name="Dimitrov K.M."/>
            <person name="Suarez D.L."/>
            <person name="Swayne D.E."/>
        </authorList>
    </citation>
    <scope>NUCLEOTIDE SEQUENCE [LARGE SCALE GENOMIC DNA]</scope>
    <source>
        <strain evidence="10">SB41UT1</strain>
    </source>
</reference>
<dbReference type="Pfam" id="PF00909">
    <property type="entry name" value="Ammonium_transp"/>
    <property type="match status" value="1"/>
</dbReference>
<evidence type="ECO:0000313" key="11">
    <source>
        <dbReference type="Proteomes" id="UP000196573"/>
    </source>
</evidence>
<dbReference type="PROSITE" id="PS01219">
    <property type="entry name" value="AMMONIUM_TRANSP"/>
    <property type="match status" value="1"/>
</dbReference>
<feature type="transmembrane region" description="Helical" evidence="8">
    <location>
        <begin position="131"/>
        <end position="153"/>
    </location>
</feature>
<evidence type="ECO:0000256" key="2">
    <source>
        <dbReference type="ARBA" id="ARBA00005887"/>
    </source>
</evidence>
<evidence type="ECO:0000256" key="3">
    <source>
        <dbReference type="ARBA" id="ARBA00022448"/>
    </source>
</evidence>
<dbReference type="InterPro" id="IPR018047">
    <property type="entry name" value="Ammonium_transpt_CS"/>
</dbReference>
<feature type="transmembrane region" description="Helical" evidence="8">
    <location>
        <begin position="165"/>
        <end position="186"/>
    </location>
</feature>
<dbReference type="GO" id="GO:0008519">
    <property type="term" value="F:ammonium channel activity"/>
    <property type="evidence" value="ECO:0007669"/>
    <property type="project" value="InterPro"/>
</dbReference>
<dbReference type="InterPro" id="IPR024041">
    <property type="entry name" value="NH4_transpt_AmtB-like_dom"/>
</dbReference>
<feature type="transmembrane region" description="Helical" evidence="8">
    <location>
        <begin position="47"/>
        <end position="75"/>
    </location>
</feature>
<feature type="transmembrane region" description="Helical" evidence="8">
    <location>
        <begin position="95"/>
        <end position="119"/>
    </location>
</feature>
<evidence type="ECO:0000256" key="4">
    <source>
        <dbReference type="ARBA" id="ARBA00022692"/>
    </source>
</evidence>
<feature type="domain" description="Ammonium transporter AmtB-like" evidence="9">
    <location>
        <begin position="11"/>
        <end position="398"/>
    </location>
</feature>
<protein>
    <recommendedName>
        <fullName evidence="8">Ammonium transporter</fullName>
    </recommendedName>
</protein>
<evidence type="ECO:0000259" key="9">
    <source>
        <dbReference type="Pfam" id="PF00909"/>
    </source>
</evidence>
<evidence type="ECO:0000256" key="5">
    <source>
        <dbReference type="ARBA" id="ARBA00022989"/>
    </source>
</evidence>